<dbReference type="GeneID" id="93346543"/>
<protein>
    <submittedName>
        <fullName evidence="2">Uncharacterized protein</fullName>
    </submittedName>
</protein>
<evidence type="ECO:0000256" key="1">
    <source>
        <dbReference type="SAM" id="Coils"/>
    </source>
</evidence>
<organism evidence="2 3">
    <name type="scientific">Paenibacillus polymyxa</name>
    <name type="common">Bacillus polymyxa</name>
    <dbReference type="NCBI Taxonomy" id="1406"/>
    <lineage>
        <taxon>Bacteria</taxon>
        <taxon>Bacillati</taxon>
        <taxon>Bacillota</taxon>
        <taxon>Bacilli</taxon>
        <taxon>Bacillales</taxon>
        <taxon>Paenibacillaceae</taxon>
        <taxon>Paenibacillus</taxon>
    </lineage>
</organism>
<sequence length="352" mass="40723">MSILKLYDESFTTSENCSIRNKYIDRIEVLDKVKVLSMLPDNKHITAKMIAEYYEVDKNVIEQIIKKQRNEFVSDGMLMLKGEEAVDFNTENNSVLVIPRKMINVFTRRSVLRIGMLLRDSVIAKEVRNYLLSIEENTTNEQKKIVIGGWTDEDVLTLNKIFNQERKSGNSKMESIKIAAKALKKNPQTVYQKYRNVTKKHGSLENYISTNNLVYFNKESQESHQTELGNPKEENKTELNQIHLEINRFLENMNTVKELELKVSQLKLETREIKHKLELKELELEAKAVEINKKDRTISKLKKSKLALESNIKAIRKIVLSGVNNTGEIATIEEESLGRTYTKDKNGLVELK</sequence>
<reference evidence="2 3" key="1">
    <citation type="submission" date="2018-06" db="EMBL/GenBank/DDBJ databases">
        <authorList>
            <consortium name="Pathogen Informatics"/>
            <person name="Doyle S."/>
        </authorList>
    </citation>
    <scope>NUCLEOTIDE SEQUENCE [LARGE SCALE GENOMIC DNA]</scope>
    <source>
        <strain evidence="2 3">NCTC10343</strain>
    </source>
</reference>
<dbReference type="EMBL" id="UGSC01000001">
    <property type="protein sequence ID" value="SUA70318.1"/>
    <property type="molecule type" value="Genomic_DNA"/>
</dbReference>
<dbReference type="RefSeq" id="WP_019687712.1">
    <property type="nucleotide sequence ID" value="NZ_CP036496.1"/>
</dbReference>
<proteinExistence type="predicted"/>
<evidence type="ECO:0000313" key="2">
    <source>
        <dbReference type="EMBL" id="SUA70318.1"/>
    </source>
</evidence>
<gene>
    <name evidence="2" type="ORF">NCTC10343_03189</name>
</gene>
<accession>A0A378Y0E8</accession>
<dbReference type="AlphaFoldDB" id="A0A378Y0E8"/>
<dbReference type="Proteomes" id="UP000254400">
    <property type="component" value="Unassembled WGS sequence"/>
</dbReference>
<name>A0A378Y0E8_PAEPO</name>
<evidence type="ECO:0000313" key="3">
    <source>
        <dbReference type="Proteomes" id="UP000254400"/>
    </source>
</evidence>
<keyword evidence="1" id="KW-0175">Coiled coil</keyword>
<feature type="coiled-coil region" evidence="1">
    <location>
        <begin position="256"/>
        <end position="294"/>
    </location>
</feature>